<dbReference type="AlphaFoldDB" id="A0A285NC63"/>
<dbReference type="EMBL" id="OBEJ01000001">
    <property type="protein sequence ID" value="SNZ06493.1"/>
    <property type="molecule type" value="Genomic_DNA"/>
</dbReference>
<evidence type="ECO:0000313" key="1">
    <source>
        <dbReference type="EMBL" id="SNZ06493.1"/>
    </source>
</evidence>
<sequence>MSVTINTDDDADRWKWVCPQGHRTWEPTNYHFWCAECAKNWSHNEDLDPEFDELRNKKTGETVTRDEIVLMTPAGPYEHTGGSA</sequence>
<name>A0A285NC63_NATPI</name>
<dbReference type="OrthoDB" id="266394at2157"/>
<proteinExistence type="predicted"/>
<reference evidence="1 2" key="1">
    <citation type="submission" date="2017-09" db="EMBL/GenBank/DDBJ databases">
        <authorList>
            <person name="Ehlers B."/>
            <person name="Leendertz F.H."/>
        </authorList>
    </citation>
    <scope>NUCLEOTIDE SEQUENCE [LARGE SCALE GENOMIC DNA]</scope>
    <source>
        <strain evidence="1 2">DSM 27208</strain>
    </source>
</reference>
<accession>A0A285NC63</accession>
<gene>
    <name evidence="1" type="ORF">SAMN06269185_1189</name>
</gene>
<organism evidence="1 2">
    <name type="scientific">Natronoarchaeum philippinense</name>
    <dbReference type="NCBI Taxonomy" id="558529"/>
    <lineage>
        <taxon>Archaea</taxon>
        <taxon>Methanobacteriati</taxon>
        <taxon>Methanobacteriota</taxon>
        <taxon>Stenosarchaea group</taxon>
        <taxon>Halobacteria</taxon>
        <taxon>Halobacteriales</taxon>
        <taxon>Natronoarchaeaceae</taxon>
    </lineage>
</organism>
<protein>
    <submittedName>
        <fullName evidence="1">Uncharacterized protein</fullName>
    </submittedName>
</protein>
<dbReference type="Proteomes" id="UP000219453">
    <property type="component" value="Unassembled WGS sequence"/>
</dbReference>
<keyword evidence="2" id="KW-1185">Reference proteome</keyword>
<evidence type="ECO:0000313" key="2">
    <source>
        <dbReference type="Proteomes" id="UP000219453"/>
    </source>
</evidence>